<reference evidence="2 3" key="2">
    <citation type="journal article" date="2012" name="PLoS Pathog.">
        <title>Diverse lifestyles and strategies of plant pathogenesis encoded in the genomes of eighteen Dothideomycetes fungi.</title>
        <authorList>
            <person name="Ohm R.A."/>
            <person name="Feau N."/>
            <person name="Henrissat B."/>
            <person name="Schoch C.L."/>
            <person name="Horwitz B.A."/>
            <person name="Barry K.W."/>
            <person name="Condon B.J."/>
            <person name="Copeland A.C."/>
            <person name="Dhillon B."/>
            <person name="Glaser F."/>
            <person name="Hesse C.N."/>
            <person name="Kosti I."/>
            <person name="LaButti K."/>
            <person name="Lindquist E.A."/>
            <person name="Lucas S."/>
            <person name="Salamov A.A."/>
            <person name="Bradshaw R.E."/>
            <person name="Ciuffetti L."/>
            <person name="Hamelin R.C."/>
            <person name="Kema G.H.J."/>
            <person name="Lawrence C."/>
            <person name="Scott J.A."/>
            <person name="Spatafora J.W."/>
            <person name="Turgeon B.G."/>
            <person name="de Wit P.J.G.M."/>
            <person name="Zhong S."/>
            <person name="Goodwin S.B."/>
            <person name="Grigoriev I.V."/>
        </authorList>
    </citation>
    <scope>NUCLEOTIDE SEQUENCE [LARGE SCALE GENOMIC DNA]</scope>
    <source>
        <strain evidence="3">NZE10 / CBS 128990</strain>
    </source>
</reference>
<organism evidence="2 3">
    <name type="scientific">Dothistroma septosporum (strain NZE10 / CBS 128990)</name>
    <name type="common">Red band needle blight fungus</name>
    <name type="synonym">Mycosphaerella pini</name>
    <dbReference type="NCBI Taxonomy" id="675120"/>
    <lineage>
        <taxon>Eukaryota</taxon>
        <taxon>Fungi</taxon>
        <taxon>Dikarya</taxon>
        <taxon>Ascomycota</taxon>
        <taxon>Pezizomycotina</taxon>
        <taxon>Dothideomycetes</taxon>
        <taxon>Dothideomycetidae</taxon>
        <taxon>Mycosphaerellales</taxon>
        <taxon>Mycosphaerellaceae</taxon>
        <taxon>Dothistroma</taxon>
    </lineage>
</organism>
<evidence type="ECO:0000313" key="2">
    <source>
        <dbReference type="EMBL" id="EME39741.1"/>
    </source>
</evidence>
<proteinExistence type="predicted"/>
<protein>
    <submittedName>
        <fullName evidence="2">Uncharacterized protein</fullName>
    </submittedName>
</protein>
<reference evidence="3" key="1">
    <citation type="journal article" date="2012" name="PLoS Genet.">
        <title>The genomes of the fungal plant pathogens Cladosporium fulvum and Dothistroma septosporum reveal adaptation to different hosts and lifestyles but also signatures of common ancestry.</title>
        <authorList>
            <person name="de Wit P.J.G.M."/>
            <person name="van der Burgt A."/>
            <person name="Oekmen B."/>
            <person name="Stergiopoulos I."/>
            <person name="Abd-Elsalam K.A."/>
            <person name="Aerts A.L."/>
            <person name="Bahkali A.H."/>
            <person name="Beenen H.G."/>
            <person name="Chettri P."/>
            <person name="Cox M.P."/>
            <person name="Datema E."/>
            <person name="de Vries R.P."/>
            <person name="Dhillon B."/>
            <person name="Ganley A.R."/>
            <person name="Griffiths S.A."/>
            <person name="Guo Y."/>
            <person name="Hamelin R.C."/>
            <person name="Henrissat B."/>
            <person name="Kabir M.S."/>
            <person name="Jashni M.K."/>
            <person name="Kema G."/>
            <person name="Klaubauf S."/>
            <person name="Lapidus A."/>
            <person name="Levasseur A."/>
            <person name="Lindquist E."/>
            <person name="Mehrabi R."/>
            <person name="Ohm R.A."/>
            <person name="Owen T.J."/>
            <person name="Salamov A."/>
            <person name="Schwelm A."/>
            <person name="Schijlen E."/>
            <person name="Sun H."/>
            <person name="van den Burg H.A."/>
            <person name="van Ham R.C.H.J."/>
            <person name="Zhang S."/>
            <person name="Goodwin S.B."/>
            <person name="Grigoriev I.V."/>
            <person name="Collemare J."/>
            <person name="Bradshaw R.E."/>
        </authorList>
    </citation>
    <scope>NUCLEOTIDE SEQUENCE [LARGE SCALE GENOMIC DNA]</scope>
    <source>
        <strain evidence="3">NZE10 / CBS 128990</strain>
    </source>
</reference>
<gene>
    <name evidence="2" type="ORF">DOTSEDRAFT_37823</name>
</gene>
<dbReference type="OrthoDB" id="10470325at2759"/>
<dbReference type="OMA" id="HVEYISF"/>
<dbReference type="Proteomes" id="UP000016933">
    <property type="component" value="Unassembled WGS sequence"/>
</dbReference>
<evidence type="ECO:0000313" key="3">
    <source>
        <dbReference type="Proteomes" id="UP000016933"/>
    </source>
</evidence>
<accession>N1PEQ1</accession>
<feature type="region of interest" description="Disordered" evidence="1">
    <location>
        <begin position="85"/>
        <end position="189"/>
    </location>
</feature>
<dbReference type="HOGENOM" id="CLU_771661_0_0_1"/>
<sequence length="359" mass="39235">MAPTTPSKGAGASSTTNTTTPPASMASSSSVATPGVDSAYDSMAESGAAAFTRHMQAFLAGNGIDAAVACLFTAGEILANALEQQRERALEQPPPTTPPYVAPTPPSSAAPVEAPRRAEITTGSIPYASLPSLQKRKRVEDEDDTDYAVTKKQRTKKTASITTTTNDSRPKKAIIQKKTAAAPPPPPKVKDISYDVPAIALKDLDWSEAPPKFDEKREERIANFPAAALEQADDAISRREYWTQKYIDWLKGHVEYISFRLAAVTVMLHGANYHDETLTIGQFSINLLGPELYHIALHHFLKQTDDHDVWLHAEMAIADVVYYLRGGEKKSTRGDLFEESEKLRVMARDMGMAHGIWGR</sequence>
<evidence type="ECO:0000256" key="1">
    <source>
        <dbReference type="SAM" id="MobiDB-lite"/>
    </source>
</evidence>
<keyword evidence="3" id="KW-1185">Reference proteome</keyword>
<name>N1PEQ1_DOTSN</name>
<feature type="region of interest" description="Disordered" evidence="1">
    <location>
        <begin position="1"/>
        <end position="35"/>
    </location>
</feature>
<feature type="compositionally biased region" description="Pro residues" evidence="1">
    <location>
        <begin position="92"/>
        <end position="108"/>
    </location>
</feature>
<dbReference type="EMBL" id="KB446544">
    <property type="protein sequence ID" value="EME39741.1"/>
    <property type="molecule type" value="Genomic_DNA"/>
</dbReference>
<feature type="compositionally biased region" description="Low complexity" evidence="1">
    <location>
        <begin position="7"/>
        <end position="35"/>
    </location>
</feature>
<dbReference type="AlphaFoldDB" id="N1PEQ1"/>